<dbReference type="Proteomes" id="UP001187734">
    <property type="component" value="Unassembled WGS sequence"/>
</dbReference>
<comment type="caution">
    <text evidence="1">The sequence shown here is derived from an EMBL/GenBank/DDBJ whole genome shotgun (WGS) entry which is preliminary data.</text>
</comment>
<accession>A0AAE8MNQ2</accession>
<gene>
    <name evidence="1" type="ORF">FTOL_13089</name>
</gene>
<evidence type="ECO:0000313" key="2">
    <source>
        <dbReference type="Proteomes" id="UP001187734"/>
    </source>
</evidence>
<dbReference type="Pfam" id="PF14441">
    <property type="entry name" value="OTT_1508_deam"/>
    <property type="match status" value="1"/>
</dbReference>
<organism evidence="1 2">
    <name type="scientific">Fusarium torulosum</name>
    <dbReference type="NCBI Taxonomy" id="33205"/>
    <lineage>
        <taxon>Eukaryota</taxon>
        <taxon>Fungi</taxon>
        <taxon>Dikarya</taxon>
        <taxon>Ascomycota</taxon>
        <taxon>Pezizomycotina</taxon>
        <taxon>Sordariomycetes</taxon>
        <taxon>Hypocreomycetidae</taxon>
        <taxon>Hypocreales</taxon>
        <taxon>Nectriaceae</taxon>
        <taxon>Fusarium</taxon>
    </lineage>
</organism>
<sequence length="328" mass="36673">MGTVDAERTFSDHVLRALRGAKIHAEIQLFYHIKMLRLIQSPRVVCSSKDACYLCGFFLTTSTKLHSPKCHGRLYPGWRLPVLSAQDETLRRFNHHLEEAACNSVKNLLRMQKKFSLPDPRESTILTIRRSVSTLAPLPIRPETVDAATDNDNMSPEIIVSEDAKQSTVALSDSRLQVAEDIPERSVTCQDGNTTMQSNAPQTIHDQSQALLPSGNHGETRQKHDLKRNNTITVCVASNDVSCIIVGPLRLYVEYSASHNGSAGNVRKDLKLDAEWITDINDQSTNDHSESSLIDIEKSSYTASLPLDNLDQLDIKYGKHVLRVRLHP</sequence>
<keyword evidence="2" id="KW-1185">Reference proteome</keyword>
<name>A0AAE8MNQ2_9HYPO</name>
<proteinExistence type="predicted"/>
<reference evidence="1" key="1">
    <citation type="submission" date="2018-03" db="EMBL/GenBank/DDBJ databases">
        <authorList>
            <person name="Guldener U."/>
        </authorList>
    </citation>
    <scope>NUCLEOTIDE SEQUENCE</scope>
</reference>
<dbReference type="EMBL" id="ONZP01000703">
    <property type="protein sequence ID" value="SPJ89728.1"/>
    <property type="molecule type" value="Genomic_DNA"/>
</dbReference>
<protein>
    <submittedName>
        <fullName evidence="1">Uncharacterized protein</fullName>
    </submittedName>
</protein>
<evidence type="ECO:0000313" key="1">
    <source>
        <dbReference type="EMBL" id="SPJ89728.1"/>
    </source>
</evidence>
<dbReference type="AlphaFoldDB" id="A0AAE8MNQ2"/>
<dbReference type="InterPro" id="IPR027796">
    <property type="entry name" value="OTT_1508_deam-like"/>
</dbReference>